<name>A0ABN9RG45_9DINO</name>
<evidence type="ECO:0000259" key="1">
    <source>
        <dbReference type="Pfam" id="PF13360"/>
    </source>
</evidence>
<organism evidence="2 3">
    <name type="scientific">Prorocentrum cordatum</name>
    <dbReference type="NCBI Taxonomy" id="2364126"/>
    <lineage>
        <taxon>Eukaryota</taxon>
        <taxon>Sar</taxon>
        <taxon>Alveolata</taxon>
        <taxon>Dinophyceae</taxon>
        <taxon>Prorocentrales</taxon>
        <taxon>Prorocentraceae</taxon>
        <taxon>Prorocentrum</taxon>
    </lineage>
</organism>
<dbReference type="SUPFAM" id="SSF50998">
    <property type="entry name" value="Quinoprotein alcohol dehydrogenase-like"/>
    <property type="match status" value="1"/>
</dbReference>
<sequence length="672" mass="72329">MEFRSFCGLRHAPRTAAVHPHTVLDLHAKQMTATAARAATLAALLAPVAVALKPRGGGVTRLGVMNQYGVTRYTSEELQKTPSSKFYWPDSANRDRYDFIGASDLTENISWGWHHPNGVYNTIPVGAPLIDGDQNIYLGSDDAVRKFSASGDLLWSYAPRGQLAAAPTLLGATAGDSDREGVTFSRDEETQLEDTLSPETLKPWGAARLAAEPAAGAALGLFRELRVGDRVKVKPGVGYHADGKEYYKAGDLGQIEKVDVAGGEPRATIRWQRSGHRSVAGLSALSKRFVSIRAPRRSAPAMLVGSTTSGYVFALELATGEELWATQASEQIAGVKGAVSGSGGVVVVATDRCTDHLCYRYRNSSNPLTPGNRVVRGISASDGSSLWEYRTFSPVWNFVPQYHTSDGTVMFSDQEGNTYCLDLESGTERWMQEGAMGTYTQANAVYDPSTNLIFAMGVQAYDSKYCNPFPAPGVLPDCGTWPGSPGWVRALNASSGRARWERETPEPPASAAVGMLNSPQFHSRLVIAMGHNCHYNSPSKIWAVDPPNGDIRWSKDGPTLWADMCAGDKEGGDIRRAMGGRAACVPGAWSTPAIDQRGDVYIGSQVGELQRWGSETNEGAKSVKLLSTLTTGVAFQDQAVAFSTGIMAVSTCTSLLVFQTFPDNLTVDSSWY</sequence>
<dbReference type="InterPro" id="IPR011047">
    <property type="entry name" value="Quinoprotein_ADH-like_sf"/>
</dbReference>
<proteinExistence type="predicted"/>
<protein>
    <recommendedName>
        <fullName evidence="1">Pyrrolo-quinoline quinone repeat domain-containing protein</fullName>
    </recommendedName>
</protein>
<dbReference type="SMART" id="SM00564">
    <property type="entry name" value="PQQ"/>
    <property type="match status" value="5"/>
</dbReference>
<comment type="caution">
    <text evidence="2">The sequence shown here is derived from an EMBL/GenBank/DDBJ whole genome shotgun (WGS) entry which is preliminary data.</text>
</comment>
<gene>
    <name evidence="2" type="ORF">PCOR1329_LOCUS20418</name>
</gene>
<reference evidence="2" key="1">
    <citation type="submission" date="2023-10" db="EMBL/GenBank/DDBJ databases">
        <authorList>
            <person name="Chen Y."/>
            <person name="Shah S."/>
            <person name="Dougan E. K."/>
            <person name="Thang M."/>
            <person name="Chan C."/>
        </authorList>
    </citation>
    <scope>NUCLEOTIDE SEQUENCE [LARGE SCALE GENOMIC DNA]</scope>
</reference>
<dbReference type="InterPro" id="IPR002372">
    <property type="entry name" value="PQQ_rpt_dom"/>
</dbReference>
<accession>A0ABN9RG45</accession>
<evidence type="ECO:0000313" key="3">
    <source>
        <dbReference type="Proteomes" id="UP001189429"/>
    </source>
</evidence>
<dbReference type="PANTHER" id="PTHR34512:SF30">
    <property type="entry name" value="OUTER MEMBRANE PROTEIN ASSEMBLY FACTOR BAMB"/>
    <property type="match status" value="1"/>
</dbReference>
<dbReference type="PANTHER" id="PTHR34512">
    <property type="entry name" value="CELL SURFACE PROTEIN"/>
    <property type="match status" value="1"/>
</dbReference>
<dbReference type="InterPro" id="IPR015943">
    <property type="entry name" value="WD40/YVTN_repeat-like_dom_sf"/>
</dbReference>
<evidence type="ECO:0000313" key="2">
    <source>
        <dbReference type="EMBL" id="CAK0818032.1"/>
    </source>
</evidence>
<dbReference type="Proteomes" id="UP001189429">
    <property type="component" value="Unassembled WGS sequence"/>
</dbReference>
<keyword evidence="3" id="KW-1185">Reference proteome</keyword>
<dbReference type="Pfam" id="PF13360">
    <property type="entry name" value="PQQ_2"/>
    <property type="match status" value="1"/>
</dbReference>
<dbReference type="Gene3D" id="2.130.10.10">
    <property type="entry name" value="YVTN repeat-like/Quinoprotein amine dehydrogenase"/>
    <property type="match status" value="1"/>
</dbReference>
<dbReference type="EMBL" id="CAUYUJ010006624">
    <property type="protein sequence ID" value="CAK0818032.1"/>
    <property type="molecule type" value="Genomic_DNA"/>
</dbReference>
<dbReference type="InterPro" id="IPR018391">
    <property type="entry name" value="PQQ_b-propeller_rpt"/>
</dbReference>
<feature type="domain" description="Pyrrolo-quinoline quinone repeat" evidence="1">
    <location>
        <begin position="295"/>
        <end position="453"/>
    </location>
</feature>